<evidence type="ECO:0000256" key="1">
    <source>
        <dbReference type="ARBA" id="ARBA00005959"/>
    </source>
</evidence>
<dbReference type="Pfam" id="PF01370">
    <property type="entry name" value="Epimerase"/>
    <property type="match status" value="1"/>
</dbReference>
<dbReference type="GO" id="GO:0016853">
    <property type="term" value="F:isomerase activity"/>
    <property type="evidence" value="ECO:0007669"/>
    <property type="project" value="UniProtKB-KW"/>
</dbReference>
<keyword evidence="2" id="KW-0521">NADP</keyword>
<sequence>MKCILVTGGTGLVGNALQSIHNKHSEYKYVFLSSKECDLINYEETMHCFEKHKPDYVIHLAANVGGLYKNLNNKVEMFESNLQMNMNVLKICHILKVQKVISCLSTCIFPDKTTYPINEEMLHNGGPHYSNDAYAYAKRMLEVQSKAYQEQYGDDFICIIPTNIYGENDNYSLENGHVVPSLIHKCYIAKENNEPFIVRGTGKPLRQFIYAKDLAELIMWVLEKYEEKDSIILSVGEKDEVSIENVARLIARCYDYEDMIEFDDSFSDGQYKKTANNNKLLELYPEFDFTRISTGIEKSIEWFKCNYANCRK</sequence>
<dbReference type="GO" id="GO:0050577">
    <property type="term" value="F:GDP-L-fucose synthase activity"/>
    <property type="evidence" value="ECO:0007669"/>
    <property type="project" value="TreeGrafter"/>
</dbReference>
<evidence type="ECO:0000256" key="2">
    <source>
        <dbReference type="ARBA" id="ARBA00022857"/>
    </source>
</evidence>
<dbReference type="SUPFAM" id="SSF51735">
    <property type="entry name" value="NAD(P)-binding Rossmann-fold domains"/>
    <property type="match status" value="1"/>
</dbReference>
<keyword evidence="3" id="KW-0560">Oxidoreductase</keyword>
<organism evidence="6">
    <name type="scientific">viral metagenome</name>
    <dbReference type="NCBI Taxonomy" id="1070528"/>
    <lineage>
        <taxon>unclassified sequences</taxon>
        <taxon>metagenomes</taxon>
        <taxon>organismal metagenomes</taxon>
    </lineage>
</organism>
<dbReference type="HAMAP" id="MF_00956">
    <property type="entry name" value="GDP_fucose_synth"/>
    <property type="match status" value="1"/>
</dbReference>
<protein>
    <recommendedName>
        <fullName evidence="5">NAD-dependent epimerase/dehydratase domain-containing protein</fullName>
    </recommendedName>
</protein>
<dbReference type="Gene3D" id="3.90.25.10">
    <property type="entry name" value="UDP-galactose 4-epimerase, domain 1"/>
    <property type="match status" value="1"/>
</dbReference>
<dbReference type="PANTHER" id="PTHR43238">
    <property type="entry name" value="GDP-L-FUCOSE SYNTHASE"/>
    <property type="match status" value="1"/>
</dbReference>
<keyword evidence="4" id="KW-0413">Isomerase</keyword>
<evidence type="ECO:0000259" key="5">
    <source>
        <dbReference type="Pfam" id="PF01370"/>
    </source>
</evidence>
<feature type="domain" description="NAD-dependent epimerase/dehydratase" evidence="5">
    <location>
        <begin position="4"/>
        <end position="231"/>
    </location>
</feature>
<dbReference type="InterPro" id="IPR036291">
    <property type="entry name" value="NAD(P)-bd_dom_sf"/>
</dbReference>
<dbReference type="InterPro" id="IPR028614">
    <property type="entry name" value="GDP_fucose/colitose_synth"/>
</dbReference>
<dbReference type="AlphaFoldDB" id="A0A6C0C3L5"/>
<evidence type="ECO:0000256" key="3">
    <source>
        <dbReference type="ARBA" id="ARBA00023002"/>
    </source>
</evidence>
<evidence type="ECO:0000256" key="4">
    <source>
        <dbReference type="ARBA" id="ARBA00023235"/>
    </source>
</evidence>
<dbReference type="EMBL" id="MN739312">
    <property type="protein sequence ID" value="QHS98123.1"/>
    <property type="molecule type" value="Genomic_DNA"/>
</dbReference>
<evidence type="ECO:0000313" key="6">
    <source>
        <dbReference type="EMBL" id="QHS98123.1"/>
    </source>
</evidence>
<name>A0A6C0C3L5_9ZZZZ</name>
<dbReference type="CDD" id="cd05239">
    <property type="entry name" value="GDP_FS_SDR_e"/>
    <property type="match status" value="1"/>
</dbReference>
<accession>A0A6C0C3L5</accession>
<dbReference type="PANTHER" id="PTHR43238:SF1">
    <property type="entry name" value="GDP-L-FUCOSE SYNTHASE"/>
    <property type="match status" value="1"/>
</dbReference>
<comment type="similarity">
    <text evidence="1">Belongs to the NAD(P)-dependent epimerase/dehydratase family. Fucose synthase subfamily.</text>
</comment>
<proteinExistence type="inferred from homology"/>
<reference evidence="6" key="1">
    <citation type="journal article" date="2020" name="Nature">
        <title>Giant virus diversity and host interactions through global metagenomics.</title>
        <authorList>
            <person name="Schulz F."/>
            <person name="Roux S."/>
            <person name="Paez-Espino D."/>
            <person name="Jungbluth S."/>
            <person name="Walsh D.A."/>
            <person name="Denef V.J."/>
            <person name="McMahon K.D."/>
            <person name="Konstantinidis K.T."/>
            <person name="Eloe-Fadrosh E.A."/>
            <person name="Kyrpides N.C."/>
            <person name="Woyke T."/>
        </authorList>
    </citation>
    <scope>NUCLEOTIDE SEQUENCE</scope>
    <source>
        <strain evidence="6">GVMAG-M-3300020182-84</strain>
    </source>
</reference>
<dbReference type="InterPro" id="IPR001509">
    <property type="entry name" value="Epimerase_deHydtase"/>
</dbReference>
<dbReference type="Gene3D" id="3.40.50.720">
    <property type="entry name" value="NAD(P)-binding Rossmann-like Domain"/>
    <property type="match status" value="1"/>
</dbReference>